<dbReference type="Proteomes" id="UP000299102">
    <property type="component" value="Unassembled WGS sequence"/>
</dbReference>
<evidence type="ECO:0000313" key="1">
    <source>
        <dbReference type="EMBL" id="GBO99034.1"/>
    </source>
</evidence>
<proteinExistence type="predicted"/>
<gene>
    <name evidence="1" type="ORF">EVAR_393_1</name>
</gene>
<keyword evidence="2" id="KW-1185">Reference proteome</keyword>
<evidence type="ECO:0000313" key="2">
    <source>
        <dbReference type="Proteomes" id="UP000299102"/>
    </source>
</evidence>
<organism evidence="1 2">
    <name type="scientific">Eumeta variegata</name>
    <name type="common">Bagworm moth</name>
    <name type="synonym">Eumeta japonica</name>
    <dbReference type="NCBI Taxonomy" id="151549"/>
    <lineage>
        <taxon>Eukaryota</taxon>
        <taxon>Metazoa</taxon>
        <taxon>Ecdysozoa</taxon>
        <taxon>Arthropoda</taxon>
        <taxon>Hexapoda</taxon>
        <taxon>Insecta</taxon>
        <taxon>Pterygota</taxon>
        <taxon>Neoptera</taxon>
        <taxon>Endopterygota</taxon>
        <taxon>Lepidoptera</taxon>
        <taxon>Glossata</taxon>
        <taxon>Ditrysia</taxon>
        <taxon>Tineoidea</taxon>
        <taxon>Psychidae</taxon>
        <taxon>Oiketicinae</taxon>
        <taxon>Eumeta</taxon>
    </lineage>
</organism>
<name>A0A4C1SA72_EUMVA</name>
<accession>A0A4C1SA72</accession>
<dbReference type="EMBL" id="BGZK01000002">
    <property type="protein sequence ID" value="GBO99034.1"/>
    <property type="molecule type" value="Genomic_DNA"/>
</dbReference>
<sequence length="84" mass="9940">MSPDTTSLRLLTFHVPSLQHKSKHDKSQQRRAVALRRRRHSFVILRGRSERAHNDECASTRRRLRGQRPTFDLCHVLLEVQNDE</sequence>
<dbReference type="AlphaFoldDB" id="A0A4C1SA72"/>
<reference evidence="1 2" key="1">
    <citation type="journal article" date="2019" name="Commun. Biol.">
        <title>The bagworm genome reveals a unique fibroin gene that provides high tensile strength.</title>
        <authorList>
            <person name="Kono N."/>
            <person name="Nakamura H."/>
            <person name="Ohtoshi R."/>
            <person name="Tomita M."/>
            <person name="Numata K."/>
            <person name="Arakawa K."/>
        </authorList>
    </citation>
    <scope>NUCLEOTIDE SEQUENCE [LARGE SCALE GENOMIC DNA]</scope>
</reference>
<comment type="caution">
    <text evidence="1">The sequence shown here is derived from an EMBL/GenBank/DDBJ whole genome shotgun (WGS) entry which is preliminary data.</text>
</comment>
<protein>
    <submittedName>
        <fullName evidence="1">Uncharacterized protein</fullName>
    </submittedName>
</protein>